<proteinExistence type="predicted"/>
<evidence type="ECO:0000313" key="2">
    <source>
        <dbReference type="EMBL" id="KDN62588.1"/>
    </source>
</evidence>
<organism evidence="2 3">
    <name type="scientific">Colletotrichum sublineola</name>
    <name type="common">Sorghum anthracnose fungus</name>
    <dbReference type="NCBI Taxonomy" id="1173701"/>
    <lineage>
        <taxon>Eukaryota</taxon>
        <taxon>Fungi</taxon>
        <taxon>Dikarya</taxon>
        <taxon>Ascomycota</taxon>
        <taxon>Pezizomycotina</taxon>
        <taxon>Sordariomycetes</taxon>
        <taxon>Hypocreomycetidae</taxon>
        <taxon>Glomerellales</taxon>
        <taxon>Glomerellaceae</taxon>
        <taxon>Colletotrichum</taxon>
        <taxon>Colletotrichum graminicola species complex</taxon>
    </lineage>
</organism>
<gene>
    <name evidence="2" type="ORF">CSUB01_04612</name>
</gene>
<dbReference type="EMBL" id="JMSE01001323">
    <property type="protein sequence ID" value="KDN62588.1"/>
    <property type="molecule type" value="Genomic_DNA"/>
</dbReference>
<dbReference type="Proteomes" id="UP000027238">
    <property type="component" value="Unassembled WGS sequence"/>
</dbReference>
<comment type="caution">
    <text evidence="2">The sequence shown here is derived from an EMBL/GenBank/DDBJ whole genome shotgun (WGS) entry which is preliminary data.</text>
</comment>
<feature type="region of interest" description="Disordered" evidence="1">
    <location>
        <begin position="1"/>
        <end position="20"/>
    </location>
</feature>
<protein>
    <submittedName>
        <fullName evidence="2">Uncharacterized protein</fullName>
    </submittedName>
</protein>
<reference evidence="3" key="1">
    <citation type="journal article" date="2014" name="Genome Announc.">
        <title>Draft genome sequence of Colletotrichum sublineola, a destructive pathogen of cultivated sorghum.</title>
        <authorList>
            <person name="Baroncelli R."/>
            <person name="Sanz-Martin J.M."/>
            <person name="Rech G.E."/>
            <person name="Sukno S.A."/>
            <person name="Thon M.R."/>
        </authorList>
    </citation>
    <scope>NUCLEOTIDE SEQUENCE [LARGE SCALE GENOMIC DNA]</scope>
    <source>
        <strain evidence="3">TX430BB</strain>
    </source>
</reference>
<name>A0A066X0B6_COLSU</name>
<feature type="region of interest" description="Disordered" evidence="1">
    <location>
        <begin position="57"/>
        <end position="118"/>
    </location>
</feature>
<dbReference type="AlphaFoldDB" id="A0A066X0B6"/>
<feature type="compositionally biased region" description="Low complexity" evidence="1">
    <location>
        <begin position="81"/>
        <end position="96"/>
    </location>
</feature>
<evidence type="ECO:0000313" key="3">
    <source>
        <dbReference type="Proteomes" id="UP000027238"/>
    </source>
</evidence>
<accession>A0A066X0B6</accession>
<keyword evidence="3" id="KW-1185">Reference proteome</keyword>
<sequence length="118" mass="12485">MFAPASYNPTPVPAAADDDAASAPPYALISLPFHLSPIPRAASPTLPRLLPPCAELLRSSENAPPRPCPADMPPAKRRKSAAAAPHKAPRRAYAQDLPPPPLQLVLPYQDPINEPGGF</sequence>
<evidence type="ECO:0000256" key="1">
    <source>
        <dbReference type="SAM" id="MobiDB-lite"/>
    </source>
</evidence>
<dbReference type="HOGENOM" id="CLU_2073004_0_0_1"/>